<organism evidence="2 3">
    <name type="scientific">Flavobacterium succinicans</name>
    <dbReference type="NCBI Taxonomy" id="29536"/>
    <lineage>
        <taxon>Bacteria</taxon>
        <taxon>Pseudomonadati</taxon>
        <taxon>Bacteroidota</taxon>
        <taxon>Flavobacteriia</taxon>
        <taxon>Flavobacteriales</taxon>
        <taxon>Flavobacteriaceae</taxon>
        <taxon>Flavobacterium</taxon>
    </lineage>
</organism>
<evidence type="ECO:0000313" key="2">
    <source>
        <dbReference type="EMBL" id="SFM43413.1"/>
    </source>
</evidence>
<reference evidence="3" key="1">
    <citation type="submission" date="2016-10" db="EMBL/GenBank/DDBJ databases">
        <authorList>
            <person name="Varghese N."/>
            <person name="Submissions S."/>
        </authorList>
    </citation>
    <scope>NUCLEOTIDE SEQUENCE [LARGE SCALE GENOMIC DNA]</scope>
    <source>
        <strain evidence="3">DSM 4002</strain>
    </source>
</reference>
<keyword evidence="1" id="KW-1133">Transmembrane helix</keyword>
<feature type="transmembrane region" description="Helical" evidence="1">
    <location>
        <begin position="82"/>
        <end position="101"/>
    </location>
</feature>
<sequence length="140" mass="16521">MTESTLIVRMSKSAGIFNKNNRYEVRLNNGDFMPMNYQNNRMEFRLPNGKHTVTIKNEVTTHETEFELRYEKTKVLTINPSVTYKLFLGIMIGLVLFSFFLQVFFAGKINLTLIWIPFFPLFFIKKKNFAPSFMVTERDL</sequence>
<accession>A0A1I4QUN3</accession>
<protein>
    <submittedName>
        <fullName evidence="2">Uncharacterized protein</fullName>
    </submittedName>
</protein>
<gene>
    <name evidence="2" type="ORF">SAMN05444143_10148</name>
</gene>
<keyword evidence="1" id="KW-0472">Membrane</keyword>
<evidence type="ECO:0000313" key="3">
    <source>
        <dbReference type="Proteomes" id="UP000182961"/>
    </source>
</evidence>
<dbReference type="AlphaFoldDB" id="A0A1I4QUN3"/>
<dbReference type="Proteomes" id="UP000182961">
    <property type="component" value="Unassembled WGS sequence"/>
</dbReference>
<keyword evidence="3" id="KW-1185">Reference proteome</keyword>
<dbReference type="RefSeq" id="WP_024982478.1">
    <property type="nucleotide sequence ID" value="NZ_CBCRUM010000019.1"/>
</dbReference>
<dbReference type="EMBL" id="FOUT01000001">
    <property type="protein sequence ID" value="SFM43413.1"/>
    <property type="molecule type" value="Genomic_DNA"/>
</dbReference>
<name>A0A1I4QUN3_9FLAO</name>
<proteinExistence type="predicted"/>
<feature type="transmembrane region" description="Helical" evidence="1">
    <location>
        <begin position="107"/>
        <end position="124"/>
    </location>
</feature>
<keyword evidence="1" id="KW-0812">Transmembrane</keyword>
<evidence type="ECO:0000256" key="1">
    <source>
        <dbReference type="SAM" id="Phobius"/>
    </source>
</evidence>